<gene>
    <name evidence="7" type="ORF">SAY87_010708</name>
</gene>
<dbReference type="Pfam" id="PF00319">
    <property type="entry name" value="SRF-TF"/>
    <property type="match status" value="1"/>
</dbReference>
<dbReference type="PANTHER" id="PTHR11945">
    <property type="entry name" value="MADS BOX PROTEIN"/>
    <property type="match status" value="1"/>
</dbReference>
<dbReference type="InterPro" id="IPR036879">
    <property type="entry name" value="TF_MADSbox_sf"/>
</dbReference>
<dbReference type="SUPFAM" id="SSF55455">
    <property type="entry name" value="SRF-like"/>
    <property type="match status" value="1"/>
</dbReference>
<dbReference type="AlphaFoldDB" id="A0AAN7JB20"/>
<dbReference type="Proteomes" id="UP001345219">
    <property type="component" value="Chromosome 9"/>
</dbReference>
<keyword evidence="3" id="KW-0238">DNA-binding</keyword>
<name>A0AAN7JB20_9MYRT</name>
<dbReference type="GO" id="GO:0045893">
    <property type="term" value="P:positive regulation of DNA-templated transcription"/>
    <property type="evidence" value="ECO:0007669"/>
    <property type="project" value="UniProtKB-ARBA"/>
</dbReference>
<evidence type="ECO:0000313" key="8">
    <source>
        <dbReference type="Proteomes" id="UP001345219"/>
    </source>
</evidence>
<keyword evidence="5" id="KW-0539">Nucleus</keyword>
<dbReference type="Gene3D" id="3.40.1810.10">
    <property type="entry name" value="Transcription factor, MADS-box"/>
    <property type="match status" value="1"/>
</dbReference>
<dbReference type="GO" id="GO:0005634">
    <property type="term" value="C:nucleus"/>
    <property type="evidence" value="ECO:0007669"/>
    <property type="project" value="UniProtKB-SubCell"/>
</dbReference>
<keyword evidence="4" id="KW-0804">Transcription</keyword>
<feature type="domain" description="MADS-box" evidence="6">
    <location>
        <begin position="13"/>
        <end position="73"/>
    </location>
</feature>
<evidence type="ECO:0000259" key="6">
    <source>
        <dbReference type="PROSITE" id="PS50066"/>
    </source>
</evidence>
<dbReference type="GO" id="GO:0046983">
    <property type="term" value="F:protein dimerization activity"/>
    <property type="evidence" value="ECO:0007669"/>
    <property type="project" value="InterPro"/>
</dbReference>
<evidence type="ECO:0000256" key="4">
    <source>
        <dbReference type="ARBA" id="ARBA00023163"/>
    </source>
</evidence>
<comment type="caution">
    <text evidence="7">The sequence shown here is derived from an EMBL/GenBank/DDBJ whole genome shotgun (WGS) entry which is preliminary data.</text>
</comment>
<organism evidence="7 8">
    <name type="scientific">Trapa incisa</name>
    <dbReference type="NCBI Taxonomy" id="236973"/>
    <lineage>
        <taxon>Eukaryota</taxon>
        <taxon>Viridiplantae</taxon>
        <taxon>Streptophyta</taxon>
        <taxon>Embryophyta</taxon>
        <taxon>Tracheophyta</taxon>
        <taxon>Spermatophyta</taxon>
        <taxon>Magnoliopsida</taxon>
        <taxon>eudicotyledons</taxon>
        <taxon>Gunneridae</taxon>
        <taxon>Pentapetalae</taxon>
        <taxon>rosids</taxon>
        <taxon>malvids</taxon>
        <taxon>Myrtales</taxon>
        <taxon>Lythraceae</taxon>
        <taxon>Trapa</taxon>
    </lineage>
</organism>
<proteinExistence type="predicted"/>
<keyword evidence="8" id="KW-1185">Reference proteome</keyword>
<protein>
    <recommendedName>
        <fullName evidence="6">MADS-box domain-containing protein</fullName>
    </recommendedName>
</protein>
<sequence>MESTHPPRTKPSRGRQRIEIRRRENVEERRVTFTKRRTGLFEKAAELCVLCGAKIAILTFSEGRKAFCFGNPDIDSVLECYLRERSPAEISLPGSGGAYGHTLGESKQLYLDALRGLEREKAERKSAASAAQTASGLDRGFWWEWSEEDGLGLEELEFYHDALEKMMKTVAAKIEGNDDNLNKNDVVNHGDMDILDTDNLIMSSLQKYGFD</sequence>
<dbReference type="PRINTS" id="PR00404">
    <property type="entry name" value="MADSDOMAIN"/>
</dbReference>
<keyword evidence="2" id="KW-0805">Transcription regulation</keyword>
<evidence type="ECO:0000256" key="5">
    <source>
        <dbReference type="ARBA" id="ARBA00023242"/>
    </source>
</evidence>
<evidence type="ECO:0000256" key="1">
    <source>
        <dbReference type="ARBA" id="ARBA00004123"/>
    </source>
</evidence>
<dbReference type="GO" id="GO:0000981">
    <property type="term" value="F:DNA-binding transcription factor activity, RNA polymerase II-specific"/>
    <property type="evidence" value="ECO:0007669"/>
    <property type="project" value="TreeGrafter"/>
</dbReference>
<dbReference type="InterPro" id="IPR002100">
    <property type="entry name" value="TF_MADSbox"/>
</dbReference>
<dbReference type="SMART" id="SM00432">
    <property type="entry name" value="MADS"/>
    <property type="match status" value="1"/>
</dbReference>
<evidence type="ECO:0000256" key="2">
    <source>
        <dbReference type="ARBA" id="ARBA00023015"/>
    </source>
</evidence>
<dbReference type="PANTHER" id="PTHR11945:SF534">
    <property type="entry name" value="MYOCYTE-SPECIFIC ENHANCER FACTOR 2"/>
    <property type="match status" value="1"/>
</dbReference>
<reference evidence="7 8" key="1">
    <citation type="journal article" date="2023" name="Hortic Res">
        <title>Pangenome of water caltrop reveals structural variations and asymmetric subgenome divergence after allopolyploidization.</title>
        <authorList>
            <person name="Zhang X."/>
            <person name="Chen Y."/>
            <person name="Wang L."/>
            <person name="Yuan Y."/>
            <person name="Fang M."/>
            <person name="Shi L."/>
            <person name="Lu R."/>
            <person name="Comes H.P."/>
            <person name="Ma Y."/>
            <person name="Chen Y."/>
            <person name="Huang G."/>
            <person name="Zhou Y."/>
            <person name="Zheng Z."/>
            <person name="Qiu Y."/>
        </authorList>
    </citation>
    <scope>NUCLEOTIDE SEQUENCE [LARGE SCALE GENOMIC DNA]</scope>
    <source>
        <tissue evidence="7">Roots</tissue>
    </source>
</reference>
<dbReference type="FunFam" id="3.40.1810.10:FF:000006">
    <property type="entry name" value="Agamous-like MADS-box protein AGL62"/>
    <property type="match status" value="1"/>
</dbReference>
<accession>A0AAN7JB20</accession>
<dbReference type="EMBL" id="JAXIOK010000022">
    <property type="protein sequence ID" value="KAK4744396.1"/>
    <property type="molecule type" value="Genomic_DNA"/>
</dbReference>
<dbReference type="PROSITE" id="PS50066">
    <property type="entry name" value="MADS_BOX_2"/>
    <property type="match status" value="1"/>
</dbReference>
<comment type="subcellular location">
    <subcellularLocation>
        <location evidence="1">Nucleus</location>
    </subcellularLocation>
</comment>
<dbReference type="GO" id="GO:0000978">
    <property type="term" value="F:RNA polymerase II cis-regulatory region sequence-specific DNA binding"/>
    <property type="evidence" value="ECO:0007669"/>
    <property type="project" value="TreeGrafter"/>
</dbReference>
<evidence type="ECO:0000313" key="7">
    <source>
        <dbReference type="EMBL" id="KAK4744396.1"/>
    </source>
</evidence>
<evidence type="ECO:0000256" key="3">
    <source>
        <dbReference type="ARBA" id="ARBA00023125"/>
    </source>
</evidence>